<accession>A0A2K8SI22</accession>
<proteinExistence type="inferred from homology"/>
<keyword evidence="7" id="KW-1185">Reference proteome</keyword>
<evidence type="ECO:0000256" key="4">
    <source>
        <dbReference type="ARBA" id="ARBA00023033"/>
    </source>
</evidence>
<dbReference type="PANTHER" id="PTHR30137">
    <property type="entry name" value="LUCIFERASE-LIKE MONOOXYGENASE"/>
    <property type="match status" value="1"/>
</dbReference>
<organism evidence="6 7">
    <name type="scientific">Nostoc flagelliforme CCNUN1</name>
    <dbReference type="NCBI Taxonomy" id="2038116"/>
    <lineage>
        <taxon>Bacteria</taxon>
        <taxon>Bacillati</taxon>
        <taxon>Cyanobacteriota</taxon>
        <taxon>Cyanophyceae</taxon>
        <taxon>Nostocales</taxon>
        <taxon>Nostocaceae</taxon>
        <taxon>Nostoc</taxon>
    </lineage>
</organism>
<evidence type="ECO:0000256" key="3">
    <source>
        <dbReference type="ARBA" id="ARBA00023002"/>
    </source>
</evidence>
<dbReference type="PANTHER" id="PTHR30137:SF16">
    <property type="entry name" value="BLL0895 PROTEIN"/>
    <property type="match status" value="1"/>
</dbReference>
<dbReference type="Gene3D" id="3.20.20.30">
    <property type="entry name" value="Luciferase-like domain"/>
    <property type="match status" value="1"/>
</dbReference>
<dbReference type="AlphaFoldDB" id="A0A2K8SI22"/>
<dbReference type="SUPFAM" id="SSF51679">
    <property type="entry name" value="Bacterial luciferase-like"/>
    <property type="match status" value="1"/>
</dbReference>
<keyword evidence="2" id="KW-0285">Flavoprotein</keyword>
<gene>
    <name evidence="6" type="ORF">COO91_00932</name>
</gene>
<dbReference type="Proteomes" id="UP000232003">
    <property type="component" value="Chromosome"/>
</dbReference>
<comment type="similarity">
    <text evidence="1">Belongs to the bacterial luciferase oxidoreductase family.</text>
</comment>
<evidence type="ECO:0000259" key="5">
    <source>
        <dbReference type="Pfam" id="PF00296"/>
    </source>
</evidence>
<evidence type="ECO:0000313" key="7">
    <source>
        <dbReference type="Proteomes" id="UP000232003"/>
    </source>
</evidence>
<reference evidence="6 7" key="1">
    <citation type="submission" date="2017-11" db="EMBL/GenBank/DDBJ databases">
        <title>Complete genome of a free-living desiccation-tolerant cyanobacterium and its photosynthetic adaptation to extreme terrestrial habitat.</title>
        <authorList>
            <person name="Shang J."/>
        </authorList>
    </citation>
    <scope>NUCLEOTIDE SEQUENCE [LARGE SCALE GENOMIC DNA]</scope>
    <source>
        <strain evidence="6 7">CCNUN1</strain>
    </source>
</reference>
<feature type="domain" description="Luciferase-like" evidence="5">
    <location>
        <begin position="19"/>
        <end position="336"/>
    </location>
</feature>
<dbReference type="GO" id="GO:0016705">
    <property type="term" value="F:oxidoreductase activity, acting on paired donors, with incorporation or reduction of molecular oxygen"/>
    <property type="evidence" value="ECO:0007669"/>
    <property type="project" value="InterPro"/>
</dbReference>
<evidence type="ECO:0000313" key="6">
    <source>
        <dbReference type="EMBL" id="AUB35078.1"/>
    </source>
</evidence>
<dbReference type="GO" id="GO:0004497">
    <property type="term" value="F:monooxygenase activity"/>
    <property type="evidence" value="ECO:0007669"/>
    <property type="project" value="UniProtKB-KW"/>
</dbReference>
<name>A0A2K8SI22_9NOSO</name>
<dbReference type="Pfam" id="PF00296">
    <property type="entry name" value="Bac_luciferase"/>
    <property type="match status" value="1"/>
</dbReference>
<dbReference type="InterPro" id="IPR036661">
    <property type="entry name" value="Luciferase-like_sf"/>
</dbReference>
<dbReference type="GO" id="GO:0005829">
    <property type="term" value="C:cytosol"/>
    <property type="evidence" value="ECO:0007669"/>
    <property type="project" value="TreeGrafter"/>
</dbReference>
<dbReference type="KEGG" id="nfl:COO91_00932"/>
<dbReference type="InterPro" id="IPR011251">
    <property type="entry name" value="Luciferase-like_dom"/>
</dbReference>
<dbReference type="InterPro" id="IPR050766">
    <property type="entry name" value="Bact_Lucif_Oxidored"/>
</dbReference>
<keyword evidence="4" id="KW-0503">Monooxygenase</keyword>
<sequence>MGGTERMNDYKDSMQNSLKLGFFIQPVHPPSRSYGDVLREDREAVVLADRLGYREAFIGEHLVDSAETITSSLAFIANLADACPSITFGTGVLPLANYHPAMVAAQVAMVDHLVQGRLILGVGPGVPGDAEAIGDLGSDRNRKTQEALEHICRIWSEEPPYRIEGKFYRTTTERWLDRNIGVGVAVRPLQEPHPPIAITSIQPGAQGPHAAGARGWSGISATYVGAYVVRAHIKNYLEGRRSAGLCADASGWRVARSVFVADDEATAHRYVHREGGAHDFYFHVMRTKLAKAGALDVMRDFPDQPDSELSTKRCIERLVIAGTPQSVADQILAFRNEVGAFGTLLYTGHDWTDPALARRSMELMANEVWPRIDRAAHGTTPKGQTDGKAFSV</sequence>
<keyword evidence="3" id="KW-0560">Oxidoreductase</keyword>
<dbReference type="EMBL" id="CP024785">
    <property type="protein sequence ID" value="AUB35078.1"/>
    <property type="molecule type" value="Genomic_DNA"/>
</dbReference>
<evidence type="ECO:0000256" key="2">
    <source>
        <dbReference type="ARBA" id="ARBA00022630"/>
    </source>
</evidence>
<evidence type="ECO:0000256" key="1">
    <source>
        <dbReference type="ARBA" id="ARBA00010426"/>
    </source>
</evidence>
<protein>
    <submittedName>
        <fullName evidence="6">Flavin-dependent oxidoreductase</fullName>
    </submittedName>
</protein>